<dbReference type="GO" id="GO:0016342">
    <property type="term" value="C:catenin complex"/>
    <property type="evidence" value="ECO:0007669"/>
    <property type="project" value="TreeGrafter"/>
</dbReference>
<dbReference type="GO" id="GO:0045296">
    <property type="term" value="F:cadherin binding"/>
    <property type="evidence" value="ECO:0007669"/>
    <property type="project" value="TreeGrafter"/>
</dbReference>
<keyword evidence="11 18" id="KW-0130">Cell adhesion</keyword>
<dbReference type="GO" id="GO:0019903">
    <property type="term" value="F:protein phosphatase binding"/>
    <property type="evidence" value="ECO:0007669"/>
    <property type="project" value="TreeGrafter"/>
</dbReference>
<evidence type="ECO:0000256" key="13">
    <source>
        <dbReference type="ARBA" id="ARBA00022989"/>
    </source>
</evidence>
<evidence type="ECO:0000256" key="8">
    <source>
        <dbReference type="ARBA" id="ARBA00022729"/>
    </source>
</evidence>
<dbReference type="InterPro" id="IPR000233">
    <property type="entry name" value="Cadherin_Y-type_LIR"/>
</dbReference>
<evidence type="ECO:0000256" key="12">
    <source>
        <dbReference type="ARBA" id="ARBA00022949"/>
    </source>
</evidence>
<keyword evidence="13 20" id="KW-1133">Transmembrane helix</keyword>
<evidence type="ECO:0000313" key="22">
    <source>
        <dbReference type="EMBL" id="PIO39796.1"/>
    </source>
</evidence>
<evidence type="ECO:0000256" key="20">
    <source>
        <dbReference type="SAM" id="Phobius"/>
    </source>
</evidence>
<feature type="non-terminal residue" evidence="22">
    <location>
        <position position="1"/>
    </location>
</feature>
<dbReference type="OrthoDB" id="6252479at2759"/>
<evidence type="ECO:0000256" key="10">
    <source>
        <dbReference type="ARBA" id="ARBA00022837"/>
    </source>
</evidence>
<evidence type="ECO:0000256" key="9">
    <source>
        <dbReference type="ARBA" id="ARBA00022737"/>
    </source>
</evidence>
<dbReference type="Gene3D" id="4.10.900.10">
    <property type="entry name" value="TCF3-CBD (Catenin binding domain)"/>
    <property type="match status" value="1"/>
</dbReference>
<dbReference type="GO" id="GO:0016339">
    <property type="term" value="P:calcium-dependent cell-cell adhesion via plasma membrane cell adhesion molecules"/>
    <property type="evidence" value="ECO:0007669"/>
    <property type="project" value="TreeGrafter"/>
</dbReference>
<evidence type="ECO:0000256" key="1">
    <source>
        <dbReference type="ARBA" id="ARBA00004251"/>
    </source>
</evidence>
<keyword evidence="8" id="KW-0732">Signal</keyword>
<evidence type="ECO:0000256" key="3">
    <source>
        <dbReference type="ARBA" id="ARBA00021701"/>
    </source>
</evidence>
<dbReference type="InterPro" id="IPR039808">
    <property type="entry name" value="Cadherin"/>
</dbReference>
<dbReference type="FunFam" id="2.60.40.60:FF:000202">
    <property type="entry name" value="cadherin-8 isoform X4"/>
    <property type="match status" value="1"/>
</dbReference>
<keyword evidence="12" id="KW-0965">Cell junction</keyword>
<keyword evidence="15" id="KW-0325">Glycoprotein</keyword>
<dbReference type="GO" id="GO:0034332">
    <property type="term" value="P:adherens junction organization"/>
    <property type="evidence" value="ECO:0007669"/>
    <property type="project" value="TreeGrafter"/>
</dbReference>
<keyword evidence="4" id="KW-1003">Cell membrane</keyword>
<keyword evidence="9" id="KW-0677">Repeat</keyword>
<evidence type="ECO:0000256" key="19">
    <source>
        <dbReference type="RuleBase" id="RU004357"/>
    </source>
</evidence>
<keyword evidence="5" id="KW-0165">Cleavage on pair of basic residues</keyword>
<protein>
    <recommendedName>
        <fullName evidence="3">Cadherin-5</fullName>
    </recommendedName>
    <alternativeName>
        <fullName evidence="16">Vascular endothelial cadherin</fullName>
    </alternativeName>
</protein>
<accession>A0A2G9SI01</accession>
<dbReference type="InterPro" id="IPR015919">
    <property type="entry name" value="Cadherin-like_sf"/>
</dbReference>
<dbReference type="PROSITE" id="PS00232">
    <property type="entry name" value="CADHERIN_1"/>
    <property type="match status" value="2"/>
</dbReference>
<name>A0A2G9SI01_AQUCT</name>
<dbReference type="PANTHER" id="PTHR24027">
    <property type="entry name" value="CADHERIN-23"/>
    <property type="match status" value="1"/>
</dbReference>
<evidence type="ECO:0000256" key="16">
    <source>
        <dbReference type="ARBA" id="ARBA00030559"/>
    </source>
</evidence>
<evidence type="ECO:0000256" key="5">
    <source>
        <dbReference type="ARBA" id="ARBA00022685"/>
    </source>
</evidence>
<dbReference type="PROSITE" id="PS50268">
    <property type="entry name" value="CADHERIN_2"/>
    <property type="match status" value="5"/>
</dbReference>
<feature type="domain" description="Cadherin" evidence="21">
    <location>
        <begin position="245"/>
        <end position="360"/>
    </location>
</feature>
<keyword evidence="6 18" id="KW-0812">Transmembrane</keyword>
<feature type="domain" description="Cadherin" evidence="21">
    <location>
        <begin position="86"/>
        <end position="156"/>
    </location>
</feature>
<feature type="domain" description="Cadherin" evidence="21">
    <location>
        <begin position="361"/>
        <end position="461"/>
    </location>
</feature>
<dbReference type="AlphaFoldDB" id="A0A2G9SI01"/>
<dbReference type="Proteomes" id="UP000228934">
    <property type="component" value="Unassembled WGS sequence"/>
</dbReference>
<dbReference type="InterPro" id="IPR020894">
    <property type="entry name" value="Cadherin_CS"/>
</dbReference>
<dbReference type="Pfam" id="PF01049">
    <property type="entry name" value="CADH_Y-type_LIR"/>
    <property type="match status" value="1"/>
</dbReference>
<dbReference type="InterPro" id="IPR027397">
    <property type="entry name" value="Catenin-bd_sf"/>
</dbReference>
<evidence type="ECO:0000256" key="2">
    <source>
        <dbReference type="ARBA" id="ARBA00004536"/>
    </source>
</evidence>
<dbReference type="FunFam" id="2.60.40.60:FF:000022">
    <property type="entry name" value="Cadherin 2"/>
    <property type="match status" value="1"/>
</dbReference>
<keyword evidence="10 17" id="KW-0106">Calcium</keyword>
<organism evidence="22 23">
    <name type="scientific">Aquarana catesbeiana</name>
    <name type="common">American bullfrog</name>
    <name type="synonym">Rana catesbeiana</name>
    <dbReference type="NCBI Taxonomy" id="8400"/>
    <lineage>
        <taxon>Eukaryota</taxon>
        <taxon>Metazoa</taxon>
        <taxon>Chordata</taxon>
        <taxon>Craniata</taxon>
        <taxon>Vertebrata</taxon>
        <taxon>Euteleostomi</taxon>
        <taxon>Amphibia</taxon>
        <taxon>Batrachia</taxon>
        <taxon>Anura</taxon>
        <taxon>Neobatrachia</taxon>
        <taxon>Ranoidea</taxon>
        <taxon>Ranidae</taxon>
        <taxon>Aquarana</taxon>
    </lineage>
</organism>
<dbReference type="Pfam" id="PF00028">
    <property type="entry name" value="Cadherin"/>
    <property type="match status" value="4"/>
</dbReference>
<proteinExistence type="predicted"/>
<dbReference type="GO" id="GO:0007156">
    <property type="term" value="P:homophilic cell adhesion via plasma membrane adhesion molecules"/>
    <property type="evidence" value="ECO:0007669"/>
    <property type="project" value="InterPro"/>
</dbReference>
<dbReference type="SMART" id="SM00112">
    <property type="entry name" value="CA"/>
    <property type="match status" value="5"/>
</dbReference>
<dbReference type="GO" id="GO:0005923">
    <property type="term" value="C:bicellular tight junction"/>
    <property type="evidence" value="ECO:0007669"/>
    <property type="project" value="TreeGrafter"/>
</dbReference>
<dbReference type="GO" id="GO:0044331">
    <property type="term" value="P:cell-cell adhesion mediated by cadherin"/>
    <property type="evidence" value="ECO:0007669"/>
    <property type="project" value="TreeGrafter"/>
</dbReference>
<keyword evidence="7" id="KW-0479">Metal-binding</keyword>
<feature type="transmembrane region" description="Helical" evidence="20">
    <location>
        <begin position="576"/>
        <end position="605"/>
    </location>
</feature>
<dbReference type="PRINTS" id="PR00205">
    <property type="entry name" value="CADHERIN"/>
</dbReference>
<dbReference type="GO" id="GO:0005509">
    <property type="term" value="F:calcium ion binding"/>
    <property type="evidence" value="ECO:0007669"/>
    <property type="project" value="UniProtKB-UniRule"/>
</dbReference>
<evidence type="ECO:0000256" key="7">
    <source>
        <dbReference type="ARBA" id="ARBA00022723"/>
    </source>
</evidence>
<evidence type="ECO:0000256" key="18">
    <source>
        <dbReference type="RuleBase" id="RU003318"/>
    </source>
</evidence>
<dbReference type="InterPro" id="IPR002126">
    <property type="entry name" value="Cadherin-like_dom"/>
</dbReference>
<evidence type="ECO:0000256" key="4">
    <source>
        <dbReference type="ARBA" id="ARBA00022475"/>
    </source>
</evidence>
<dbReference type="GO" id="GO:0007043">
    <property type="term" value="P:cell-cell junction assembly"/>
    <property type="evidence" value="ECO:0007669"/>
    <property type="project" value="TreeGrafter"/>
</dbReference>
<dbReference type="Gene3D" id="2.60.40.60">
    <property type="entry name" value="Cadherins"/>
    <property type="match status" value="5"/>
</dbReference>
<dbReference type="GO" id="GO:0008013">
    <property type="term" value="F:beta-catenin binding"/>
    <property type="evidence" value="ECO:0007669"/>
    <property type="project" value="TreeGrafter"/>
</dbReference>
<keyword evidence="23" id="KW-1185">Reference proteome</keyword>
<evidence type="ECO:0000313" key="23">
    <source>
        <dbReference type="Proteomes" id="UP000228934"/>
    </source>
</evidence>
<evidence type="ECO:0000256" key="6">
    <source>
        <dbReference type="ARBA" id="ARBA00022692"/>
    </source>
</evidence>
<reference evidence="23" key="1">
    <citation type="journal article" date="2017" name="Nat. Commun.">
        <title>The North American bullfrog draft genome provides insight into hormonal regulation of long noncoding RNA.</title>
        <authorList>
            <person name="Hammond S.A."/>
            <person name="Warren R.L."/>
            <person name="Vandervalk B.P."/>
            <person name="Kucuk E."/>
            <person name="Khan H."/>
            <person name="Gibb E.A."/>
            <person name="Pandoh P."/>
            <person name="Kirk H."/>
            <person name="Zhao Y."/>
            <person name="Jones M."/>
            <person name="Mungall A.J."/>
            <person name="Coope R."/>
            <person name="Pleasance S."/>
            <person name="Moore R.A."/>
            <person name="Holt R.A."/>
            <person name="Round J.M."/>
            <person name="Ohora S."/>
            <person name="Walle B.V."/>
            <person name="Veldhoen N."/>
            <person name="Helbing C.C."/>
            <person name="Birol I."/>
        </authorList>
    </citation>
    <scope>NUCLEOTIDE SEQUENCE [LARGE SCALE GENOMIC DNA]</scope>
</reference>
<evidence type="ECO:0000256" key="14">
    <source>
        <dbReference type="ARBA" id="ARBA00023136"/>
    </source>
</evidence>
<dbReference type="GO" id="GO:0005912">
    <property type="term" value="C:adherens junction"/>
    <property type="evidence" value="ECO:0007669"/>
    <property type="project" value="UniProtKB-SubCell"/>
</dbReference>
<dbReference type="EMBL" id="KV924607">
    <property type="protein sequence ID" value="PIO39796.1"/>
    <property type="molecule type" value="Genomic_DNA"/>
</dbReference>
<dbReference type="FunFam" id="2.60.40.60:FF:000123">
    <property type="entry name" value="Protocadherin beta 4"/>
    <property type="match status" value="1"/>
</dbReference>
<comment type="function">
    <text evidence="19">Cadherins are calcium-dependent cell adhesion proteins.</text>
</comment>
<evidence type="ECO:0000256" key="15">
    <source>
        <dbReference type="ARBA" id="ARBA00023180"/>
    </source>
</evidence>
<dbReference type="GO" id="GO:0000902">
    <property type="term" value="P:cell morphogenesis"/>
    <property type="evidence" value="ECO:0007669"/>
    <property type="project" value="TreeGrafter"/>
</dbReference>
<dbReference type="PANTHER" id="PTHR24027:SF89">
    <property type="entry name" value="CADHERIN-5"/>
    <property type="match status" value="1"/>
</dbReference>
<comment type="subcellular location">
    <subcellularLocation>
        <location evidence="2">Cell junction</location>
        <location evidence="2">Adherens junction</location>
    </subcellularLocation>
    <subcellularLocation>
        <location evidence="1 18">Cell membrane</location>
        <topology evidence="1 18">Single-pass type I membrane protein</topology>
    </subcellularLocation>
</comment>
<feature type="domain" description="Cadherin" evidence="21">
    <location>
        <begin position="461"/>
        <end position="568"/>
    </location>
</feature>
<keyword evidence="14 20" id="KW-0472">Membrane</keyword>
<dbReference type="FunFam" id="4.10.900.10:FF:000001">
    <property type="entry name" value="Cadherin 2"/>
    <property type="match status" value="1"/>
</dbReference>
<sequence length="760" mass="85471">YVIFLDLLQIAGAPAMMKLLWLHLLVCIYAPLALCTKENPRLERHQVMHHKRVKRGWIWKEMSTPEGQTRFPYRIGTLRSDRPNGKYVLQGEYANTIFKVDEVSGDIHGWETLDREKKATYNLTALLVDKSTMKTLEPPEVFVIRVLDINDNAPVFKQESYNASVPEMSKHGTLVTVVTAEDADDPTMSGNAIVQYTIIQGQDKFSIDKDSGQIYTAVSNLDREEQATYEIIVQARDSPGQIGGLSNKFTFDVPEDRRVGDVIGKLSVIDIDEPQNRNTKYSFLKQMFEAWFQIKPNPQTNEGLLTLKKPLNFEGDHKVFKMTVDATDYSIDVGAARPDKRKSLTEVVVNVLDVDEPPEFTKPFYLFQVKENNKDILAGTVTARDPDVAQRSVKYFLKPERDDIIITKSGSILIKKPFDREASEWHNITVTAEEIDSPTKKSSSVMVYIQVLDLNDNAPELTYPFTPTVCENVVHEQVILNISAIDKDAPFPGMKFTFSSVGHENNFTVKDNHDNTASIKVKNGVFNRNEAKFYYLPIIIADNGIPSQTSTNTLTITVCKCNEKGEFTYCEEAGKLAAVSVSTIIIVLVAILLILLAVILAVLFVRRMQSKSPLILGKNPAEIHEQLVTYDEEGGGEMDTNSYDVSVLNSVRRNVAMPRYEIDTGPALYAHVQKPTRTGDMFSMVEAKKDEADNDGEGLPYDTLHIFGYEGSESIVESLSSLESGSSDSEIDYDVLNEWGPRFKMLADLYGLEHLEEFPY</sequence>
<evidence type="ECO:0000259" key="21">
    <source>
        <dbReference type="PROSITE" id="PS50268"/>
    </source>
</evidence>
<dbReference type="SUPFAM" id="SSF49313">
    <property type="entry name" value="Cadherin-like"/>
    <property type="match status" value="5"/>
</dbReference>
<gene>
    <name evidence="22" type="ORF">AB205_0212850</name>
</gene>
<feature type="domain" description="Cadherin" evidence="21">
    <location>
        <begin position="157"/>
        <end position="238"/>
    </location>
</feature>
<dbReference type="CDD" id="cd11304">
    <property type="entry name" value="Cadherin_repeat"/>
    <property type="match status" value="5"/>
</dbReference>
<evidence type="ECO:0000256" key="11">
    <source>
        <dbReference type="ARBA" id="ARBA00022889"/>
    </source>
</evidence>
<evidence type="ECO:0000256" key="17">
    <source>
        <dbReference type="PROSITE-ProRule" id="PRU00043"/>
    </source>
</evidence>
<dbReference type="FunFam" id="2.60.40.60:FF:000014">
    <property type="entry name" value="Cadherin 8"/>
    <property type="match status" value="1"/>
</dbReference>
<dbReference type="GO" id="GO:0016477">
    <property type="term" value="P:cell migration"/>
    <property type="evidence" value="ECO:0007669"/>
    <property type="project" value="TreeGrafter"/>
</dbReference>